<dbReference type="SUPFAM" id="SSF52343">
    <property type="entry name" value="Ferredoxin reductase-like, C-terminal NADP-linked domain"/>
    <property type="match status" value="1"/>
</dbReference>
<accession>A0A9Y2IF73</accession>
<evidence type="ECO:0000256" key="7">
    <source>
        <dbReference type="ARBA" id="ARBA00023002"/>
    </source>
</evidence>
<evidence type="ECO:0000313" key="14">
    <source>
        <dbReference type="Proteomes" id="UP001236014"/>
    </source>
</evidence>
<dbReference type="SUPFAM" id="SSF63380">
    <property type="entry name" value="Riboflavin synthase domain-like"/>
    <property type="match status" value="1"/>
</dbReference>
<dbReference type="EC" id="1.-.-.-" evidence="13"/>
<dbReference type="InterPro" id="IPR036010">
    <property type="entry name" value="2Fe-2S_ferredoxin-like_sf"/>
</dbReference>
<evidence type="ECO:0000256" key="5">
    <source>
        <dbReference type="ARBA" id="ARBA00022714"/>
    </source>
</evidence>
<keyword evidence="6" id="KW-0479">Metal-binding</keyword>
<evidence type="ECO:0000256" key="10">
    <source>
        <dbReference type="SAM" id="MobiDB-lite"/>
    </source>
</evidence>
<dbReference type="InterPro" id="IPR012675">
    <property type="entry name" value="Beta-grasp_dom_sf"/>
</dbReference>
<evidence type="ECO:0000256" key="9">
    <source>
        <dbReference type="ARBA" id="ARBA00023014"/>
    </source>
</evidence>
<dbReference type="EMBL" id="CP127294">
    <property type="protein sequence ID" value="WIX79265.1"/>
    <property type="molecule type" value="Genomic_DNA"/>
</dbReference>
<dbReference type="PROSITE" id="PS51085">
    <property type="entry name" value="2FE2S_FER_2"/>
    <property type="match status" value="1"/>
</dbReference>
<feature type="region of interest" description="Disordered" evidence="10">
    <location>
        <begin position="1"/>
        <end position="22"/>
    </location>
</feature>
<feature type="domain" description="FAD-binding FR-type" evidence="12">
    <location>
        <begin position="24"/>
        <end position="126"/>
    </location>
</feature>
<dbReference type="InterPro" id="IPR001041">
    <property type="entry name" value="2Fe-2S_ferredoxin-type"/>
</dbReference>
<keyword evidence="3" id="KW-0285">Flavoprotein</keyword>
<keyword evidence="9" id="KW-0411">Iron-sulfur</keyword>
<organism evidence="13 14">
    <name type="scientific">Amycolatopsis carbonis</name>
    <dbReference type="NCBI Taxonomy" id="715471"/>
    <lineage>
        <taxon>Bacteria</taxon>
        <taxon>Bacillati</taxon>
        <taxon>Actinomycetota</taxon>
        <taxon>Actinomycetes</taxon>
        <taxon>Pseudonocardiales</taxon>
        <taxon>Pseudonocardiaceae</taxon>
        <taxon>Amycolatopsis</taxon>
    </lineage>
</organism>
<evidence type="ECO:0000256" key="2">
    <source>
        <dbReference type="ARBA" id="ARBA00001974"/>
    </source>
</evidence>
<dbReference type="InterPro" id="IPR054582">
    <property type="entry name" value="DmmA-like_N"/>
</dbReference>
<evidence type="ECO:0000256" key="4">
    <source>
        <dbReference type="ARBA" id="ARBA00022643"/>
    </source>
</evidence>
<evidence type="ECO:0000256" key="6">
    <source>
        <dbReference type="ARBA" id="ARBA00022723"/>
    </source>
</evidence>
<evidence type="ECO:0000259" key="12">
    <source>
        <dbReference type="PROSITE" id="PS51384"/>
    </source>
</evidence>
<proteinExistence type="predicted"/>
<dbReference type="GO" id="GO:0016491">
    <property type="term" value="F:oxidoreductase activity"/>
    <property type="evidence" value="ECO:0007669"/>
    <property type="project" value="UniProtKB-KW"/>
</dbReference>
<keyword evidence="7 13" id="KW-0560">Oxidoreductase</keyword>
<dbReference type="InterPro" id="IPR017938">
    <property type="entry name" value="Riboflavin_synthase-like_b-brl"/>
</dbReference>
<dbReference type="CDD" id="cd06185">
    <property type="entry name" value="PDR_like"/>
    <property type="match status" value="1"/>
</dbReference>
<dbReference type="GO" id="GO:0051537">
    <property type="term" value="F:2 iron, 2 sulfur cluster binding"/>
    <property type="evidence" value="ECO:0007669"/>
    <property type="project" value="UniProtKB-KW"/>
</dbReference>
<protein>
    <submittedName>
        <fullName evidence="13">PDR/VanB family oxidoreductase</fullName>
        <ecNumber evidence="13">1.-.-.-</ecNumber>
    </submittedName>
</protein>
<dbReference type="KEGG" id="acab:QRX50_00150"/>
<dbReference type="GO" id="GO:0046872">
    <property type="term" value="F:metal ion binding"/>
    <property type="evidence" value="ECO:0007669"/>
    <property type="project" value="UniProtKB-KW"/>
</dbReference>
<dbReference type="Proteomes" id="UP001236014">
    <property type="component" value="Chromosome"/>
</dbReference>
<name>A0A9Y2IF73_9PSEU</name>
<comment type="cofactor">
    <cofactor evidence="2">
        <name>FAD</name>
        <dbReference type="ChEBI" id="CHEBI:57692"/>
    </cofactor>
</comment>
<dbReference type="PRINTS" id="PR00409">
    <property type="entry name" value="PHDIOXRDTASE"/>
</dbReference>
<gene>
    <name evidence="13" type="ORF">QRX50_00150</name>
</gene>
<keyword evidence="4" id="KW-0288">FMN</keyword>
<dbReference type="SUPFAM" id="SSF54292">
    <property type="entry name" value="2Fe-2S ferredoxin-like"/>
    <property type="match status" value="1"/>
</dbReference>
<dbReference type="Gene3D" id="3.10.20.30">
    <property type="match status" value="1"/>
</dbReference>
<sequence>MASPFEAGHSGQQPRWADPGNQAHDDLVMEVKAKTPITDTITQVTLVRSDGRDLPAWTPGAHIDLVLGPDLVRQYSLCGKPSDLRSWQVSVLYQPDGRGGSALVHQEVREGESITVRGPRNNFRLVEAPRYLFIAGGIGITPILPMIESVDRAGAEWSLVYGGRSRGNMAFADDLLQAHRDGVTLVPEDTHGRIDLAGILAGVASGTAVYVCGPEGLLCAVEAMAADLGIAGQIHLERFTPRSQLDDTVLDNFEVEFVRSGITVSVGPEDSILGVARAAGIPAPFSCSEGTCGTCETNIVSGRADHRDSVLSPAEQEENSTLMICISRAACPKIQLDL</sequence>
<dbReference type="CDD" id="cd00207">
    <property type="entry name" value="fer2"/>
    <property type="match status" value="1"/>
</dbReference>
<dbReference type="PANTHER" id="PTHR47354">
    <property type="entry name" value="NADH OXIDOREDUCTASE HCR"/>
    <property type="match status" value="1"/>
</dbReference>
<dbReference type="PROSITE" id="PS51384">
    <property type="entry name" value="FAD_FR"/>
    <property type="match status" value="1"/>
</dbReference>
<dbReference type="InterPro" id="IPR050415">
    <property type="entry name" value="MRET"/>
</dbReference>
<dbReference type="Pfam" id="PF00111">
    <property type="entry name" value="Fer2"/>
    <property type="match status" value="1"/>
</dbReference>
<evidence type="ECO:0000256" key="8">
    <source>
        <dbReference type="ARBA" id="ARBA00023004"/>
    </source>
</evidence>
<dbReference type="PANTHER" id="PTHR47354:SF1">
    <property type="entry name" value="CARNITINE MONOOXYGENASE REDUCTASE SUBUNIT"/>
    <property type="match status" value="1"/>
</dbReference>
<dbReference type="Gene3D" id="2.40.30.10">
    <property type="entry name" value="Translation factors"/>
    <property type="match status" value="1"/>
</dbReference>
<dbReference type="AlphaFoldDB" id="A0A9Y2IF73"/>
<dbReference type="Pfam" id="PF22290">
    <property type="entry name" value="DmmA-like_N"/>
    <property type="match status" value="1"/>
</dbReference>
<evidence type="ECO:0000256" key="3">
    <source>
        <dbReference type="ARBA" id="ARBA00022630"/>
    </source>
</evidence>
<evidence type="ECO:0000313" key="13">
    <source>
        <dbReference type="EMBL" id="WIX79265.1"/>
    </source>
</evidence>
<dbReference type="InterPro" id="IPR017927">
    <property type="entry name" value="FAD-bd_FR_type"/>
</dbReference>
<dbReference type="Gene3D" id="3.40.50.80">
    <property type="entry name" value="Nucleotide-binding domain of ferredoxin-NADP reductase (FNR) module"/>
    <property type="match status" value="1"/>
</dbReference>
<evidence type="ECO:0000256" key="1">
    <source>
        <dbReference type="ARBA" id="ARBA00001917"/>
    </source>
</evidence>
<dbReference type="PROSITE" id="PS00197">
    <property type="entry name" value="2FE2S_FER_1"/>
    <property type="match status" value="1"/>
</dbReference>
<keyword evidence="5" id="KW-0001">2Fe-2S</keyword>
<keyword evidence="14" id="KW-1185">Reference proteome</keyword>
<evidence type="ECO:0000259" key="11">
    <source>
        <dbReference type="PROSITE" id="PS51085"/>
    </source>
</evidence>
<comment type="cofactor">
    <cofactor evidence="1">
        <name>FMN</name>
        <dbReference type="ChEBI" id="CHEBI:58210"/>
    </cofactor>
</comment>
<feature type="domain" description="2Fe-2S ferredoxin-type" evidence="11">
    <location>
        <begin position="253"/>
        <end position="338"/>
    </location>
</feature>
<dbReference type="InterPro" id="IPR039261">
    <property type="entry name" value="FNR_nucleotide-bd"/>
</dbReference>
<dbReference type="RefSeq" id="WP_285969954.1">
    <property type="nucleotide sequence ID" value="NZ_CP127294.1"/>
</dbReference>
<reference evidence="13 14" key="1">
    <citation type="submission" date="2023-06" db="EMBL/GenBank/DDBJ databases">
        <authorList>
            <person name="Oyuntsetseg B."/>
            <person name="Kim S.B."/>
        </authorList>
    </citation>
    <scope>NUCLEOTIDE SEQUENCE [LARGE SCALE GENOMIC DNA]</scope>
    <source>
        <strain evidence="13 14">2-15</strain>
    </source>
</reference>
<keyword evidence="8" id="KW-0408">Iron</keyword>
<dbReference type="InterPro" id="IPR006058">
    <property type="entry name" value="2Fe2S_fd_BS"/>
</dbReference>